<dbReference type="OrthoDB" id="884420at2"/>
<dbReference type="STRING" id="1227077.SAMN04515668_0094"/>
<name>A0A1I5SLP4_HYMAR</name>
<feature type="transmembrane region" description="Helical" evidence="1">
    <location>
        <begin position="52"/>
        <end position="74"/>
    </location>
</feature>
<keyword evidence="3" id="KW-1185">Reference proteome</keyword>
<organism evidence="2 3">
    <name type="scientific">Hymenobacter arizonensis</name>
    <name type="common">Siccationidurans arizonensis</name>
    <dbReference type="NCBI Taxonomy" id="1227077"/>
    <lineage>
        <taxon>Bacteria</taxon>
        <taxon>Pseudomonadati</taxon>
        <taxon>Bacteroidota</taxon>
        <taxon>Cytophagia</taxon>
        <taxon>Cytophagales</taxon>
        <taxon>Hymenobacteraceae</taxon>
        <taxon>Hymenobacter</taxon>
    </lineage>
</organism>
<feature type="transmembrane region" description="Helical" evidence="1">
    <location>
        <begin position="95"/>
        <end position="114"/>
    </location>
</feature>
<evidence type="ECO:0000256" key="1">
    <source>
        <dbReference type="SAM" id="Phobius"/>
    </source>
</evidence>
<dbReference type="AlphaFoldDB" id="A0A1I5SLP4"/>
<dbReference type="Proteomes" id="UP000199029">
    <property type="component" value="Unassembled WGS sequence"/>
</dbReference>
<dbReference type="RefSeq" id="WP_092668046.1">
    <property type="nucleotide sequence ID" value="NZ_FOXS01000001.1"/>
</dbReference>
<dbReference type="EMBL" id="FOXS01000001">
    <property type="protein sequence ID" value="SFP71256.1"/>
    <property type="molecule type" value="Genomic_DNA"/>
</dbReference>
<dbReference type="PROSITE" id="PS51257">
    <property type="entry name" value="PROKAR_LIPOPROTEIN"/>
    <property type="match status" value="1"/>
</dbReference>
<gene>
    <name evidence="2" type="ORF">SAMN04515668_0094</name>
</gene>
<keyword evidence="1" id="KW-0812">Transmembrane</keyword>
<sequence length="149" mass="16897">MTDADFRKAIRRLQWQHWLHYPVQGLLMGCVVLVAGSHTATGQTLEPRLATWPALLVLVALLPVAGLLLYSLYRRMRPNLRRLPEGNLRIYQGRLFLRNSLLALVPLPLLASYVVTHKPFDLLAAGGMLVALCWRLTPTATTYQRWLLS</sequence>
<keyword evidence="1" id="KW-0472">Membrane</keyword>
<protein>
    <submittedName>
        <fullName evidence="2">Uncharacterized protein</fullName>
    </submittedName>
</protein>
<proteinExistence type="predicted"/>
<evidence type="ECO:0000313" key="3">
    <source>
        <dbReference type="Proteomes" id="UP000199029"/>
    </source>
</evidence>
<accession>A0A1I5SLP4</accession>
<feature type="transmembrane region" description="Helical" evidence="1">
    <location>
        <begin position="21"/>
        <end position="40"/>
    </location>
</feature>
<evidence type="ECO:0000313" key="2">
    <source>
        <dbReference type="EMBL" id="SFP71256.1"/>
    </source>
</evidence>
<reference evidence="3" key="1">
    <citation type="submission" date="2016-10" db="EMBL/GenBank/DDBJ databases">
        <authorList>
            <person name="Varghese N."/>
            <person name="Submissions S."/>
        </authorList>
    </citation>
    <scope>NUCLEOTIDE SEQUENCE [LARGE SCALE GENOMIC DNA]</scope>
    <source>
        <strain evidence="3">OR362-8,ATCC BAA-1266,JCM 13504</strain>
    </source>
</reference>
<keyword evidence="1" id="KW-1133">Transmembrane helix</keyword>